<feature type="domain" description="Carboxymuconolactone decarboxylase-like" evidence="1">
    <location>
        <begin position="164"/>
        <end position="230"/>
    </location>
</feature>
<organism evidence="2 3">
    <name type="scientific">Methylobacterium platani</name>
    <dbReference type="NCBI Taxonomy" id="427683"/>
    <lineage>
        <taxon>Bacteria</taxon>
        <taxon>Pseudomonadati</taxon>
        <taxon>Pseudomonadota</taxon>
        <taxon>Alphaproteobacteria</taxon>
        <taxon>Hyphomicrobiales</taxon>
        <taxon>Methylobacteriaceae</taxon>
        <taxon>Methylobacterium</taxon>
    </lineage>
</organism>
<feature type="domain" description="Carboxymuconolactone decarboxylase-like" evidence="1">
    <location>
        <begin position="35"/>
        <end position="104"/>
    </location>
</feature>
<dbReference type="Gene3D" id="1.20.1290.10">
    <property type="entry name" value="AhpD-like"/>
    <property type="match status" value="2"/>
</dbReference>
<comment type="caution">
    <text evidence="2">The sequence shown here is derived from an EMBL/GenBank/DDBJ whole genome shotgun (WGS) entry which is preliminary data.</text>
</comment>
<protein>
    <submittedName>
        <fullName evidence="2">Gamma-carboxymuconolactone decarboxylase</fullName>
    </submittedName>
</protein>
<sequence>MAAEPDRLARLKEEFISSRGHWSSLWGEMLQLDADFFESYLRLAAVPWRIGTLSSKTKELICIAANASTTHLYSPSIRIHMRNALKCGATQDEIMEVMELAAVLGIHSATSGVPILIEELEAAGRGGELASLELGPREHELKERFTANRGYWSDVWNHVLRLSPDFFEAYLEFSSVPWRSGCLEPKTKELIYIAIDVSTTHLYDPGTRIHIRNALGYGATAKEIMEVFELVSVLGIHTLTEGVPILVEEVANVRDGQ</sequence>
<dbReference type="SUPFAM" id="SSF69118">
    <property type="entry name" value="AhpD-like"/>
    <property type="match status" value="1"/>
</dbReference>
<dbReference type="EMBL" id="LWHQ01000019">
    <property type="protein sequence ID" value="OAS25055.1"/>
    <property type="molecule type" value="Genomic_DNA"/>
</dbReference>
<dbReference type="InterPro" id="IPR029032">
    <property type="entry name" value="AhpD-like"/>
</dbReference>
<dbReference type="PANTHER" id="PTHR33930:SF2">
    <property type="entry name" value="BLR3452 PROTEIN"/>
    <property type="match status" value="1"/>
</dbReference>
<proteinExistence type="predicted"/>
<gene>
    <name evidence="2" type="ORF">A5481_11185</name>
</gene>
<dbReference type="Pfam" id="PF02627">
    <property type="entry name" value="CMD"/>
    <property type="match status" value="2"/>
</dbReference>
<dbReference type="OrthoDB" id="3824300at2"/>
<name>A0A179SC61_9HYPH</name>
<dbReference type="GO" id="GO:0051920">
    <property type="term" value="F:peroxiredoxin activity"/>
    <property type="evidence" value="ECO:0007669"/>
    <property type="project" value="InterPro"/>
</dbReference>
<dbReference type="RefSeq" id="WP_048435821.1">
    <property type="nucleotide sequence ID" value="NZ_LWHQ01000019.1"/>
</dbReference>
<accession>A0A179SC61</accession>
<dbReference type="InterPro" id="IPR003779">
    <property type="entry name" value="CMD-like"/>
</dbReference>
<dbReference type="PANTHER" id="PTHR33930">
    <property type="entry name" value="ALKYL HYDROPEROXIDE REDUCTASE AHPD"/>
    <property type="match status" value="1"/>
</dbReference>
<evidence type="ECO:0000313" key="3">
    <source>
        <dbReference type="Proteomes" id="UP000078316"/>
    </source>
</evidence>
<dbReference type="AlphaFoldDB" id="A0A179SC61"/>
<evidence type="ECO:0000259" key="1">
    <source>
        <dbReference type="Pfam" id="PF02627"/>
    </source>
</evidence>
<dbReference type="Proteomes" id="UP000078316">
    <property type="component" value="Unassembled WGS sequence"/>
</dbReference>
<evidence type="ECO:0000313" key="2">
    <source>
        <dbReference type="EMBL" id="OAS25055.1"/>
    </source>
</evidence>
<reference evidence="2 3" key="1">
    <citation type="submission" date="2016-04" db="EMBL/GenBank/DDBJ databases">
        <authorList>
            <person name="Evans L.H."/>
            <person name="Alamgir A."/>
            <person name="Owens N."/>
            <person name="Weber N.D."/>
            <person name="Virtaneva K."/>
            <person name="Barbian K."/>
            <person name="Babar A."/>
            <person name="Rosenke K."/>
        </authorList>
    </citation>
    <scope>NUCLEOTIDE SEQUENCE [LARGE SCALE GENOMIC DNA]</scope>
    <source>
        <strain evidence="2 3">PMB02</strain>
    </source>
</reference>
<dbReference type="STRING" id="427683.A5481_11185"/>